<organism evidence="1 2">
    <name type="scientific">Entomospira culicis</name>
    <dbReference type="NCBI Taxonomy" id="2719989"/>
    <lineage>
        <taxon>Bacteria</taxon>
        <taxon>Pseudomonadati</taxon>
        <taxon>Spirochaetota</taxon>
        <taxon>Spirochaetia</taxon>
        <taxon>Spirochaetales</taxon>
        <taxon>Spirochaetaceae</taxon>
        <taxon>Entomospira</taxon>
    </lineage>
</organism>
<evidence type="ECO:0000313" key="1">
    <source>
        <dbReference type="EMBL" id="NIZ69304.1"/>
    </source>
</evidence>
<dbReference type="AlphaFoldDB" id="A0A968KU95"/>
<protein>
    <submittedName>
        <fullName evidence="1">Uncharacterized protein</fullName>
    </submittedName>
</protein>
<sequence length="269" mass="29766">MWQYKSQIGLPLDPLFLSLGHATLPYPHQLLKDEALGGFSAPFNLTPFHPYTIFQSFNLWHSSKGVNRQGEVHQQAILLFKDNLSQANGYNTILHHQPILVGDFIYSKQSYFTVLASTGQFNAKRKQWQITAVLSKPSPSPSIASLPEPRQLTALDYSYYQALLLALNKSFDADSTLADAILSLADSTKSYLDNIVQYLSSATAGAGTAGTTLIPPITSMSTLWDTAWQSDVKQIQSDNQASIDDYQEAIDEVEEQEPHGFDQGGVYDS</sequence>
<accession>A0A968KU95</accession>
<keyword evidence="2" id="KW-1185">Reference proteome</keyword>
<dbReference type="RefSeq" id="WP_167695398.1">
    <property type="nucleotide sequence ID" value="NZ_CP118181.1"/>
</dbReference>
<dbReference type="EMBL" id="JAATLM010000001">
    <property type="protein sequence ID" value="NIZ69304.1"/>
    <property type="molecule type" value="Genomic_DNA"/>
</dbReference>
<gene>
    <name evidence="1" type="ORF">HCT48_03630</name>
</gene>
<comment type="caution">
    <text evidence="1">The sequence shown here is derived from an EMBL/GenBank/DDBJ whole genome shotgun (WGS) entry which is preliminary data.</text>
</comment>
<proteinExistence type="predicted"/>
<dbReference type="Proteomes" id="UP000778951">
    <property type="component" value="Unassembled WGS sequence"/>
</dbReference>
<evidence type="ECO:0000313" key="2">
    <source>
        <dbReference type="Proteomes" id="UP000778951"/>
    </source>
</evidence>
<name>A0A968KU95_9SPIO</name>
<reference evidence="1" key="1">
    <citation type="submission" date="2020-03" db="EMBL/GenBank/DDBJ databases">
        <title>Spirochaetal bacteria isolated from arthropods constitute a novel genus Entomospira genus novum within the order Spirochaetales.</title>
        <authorList>
            <person name="Grana-Miraglia L."/>
            <person name="Sikutova S."/>
            <person name="Fingerle V."/>
            <person name="Sing A."/>
            <person name="Castillo-Ramirez S."/>
            <person name="Margos G."/>
            <person name="Rudolf I."/>
        </authorList>
    </citation>
    <scope>NUCLEOTIDE SEQUENCE</scope>
    <source>
        <strain evidence="1">BR149</strain>
    </source>
</reference>